<dbReference type="PROSITE" id="PS51683">
    <property type="entry name" value="SAM_OMT_II"/>
    <property type="match status" value="1"/>
</dbReference>
<comment type="function">
    <text evidence="4">Catalyzes the transfer of a methyl group onto N-acetylserotonin, producing melatonin (N-acetyl-5-methoxytryptamine).</text>
</comment>
<dbReference type="Gene3D" id="1.10.10.10">
    <property type="entry name" value="Winged helix-like DNA-binding domain superfamily/Winged helix DNA-binding domain"/>
    <property type="match status" value="1"/>
</dbReference>
<dbReference type="InterPro" id="IPR029063">
    <property type="entry name" value="SAM-dependent_MTases_sf"/>
</dbReference>
<dbReference type="PIRSF" id="PIRSF005739">
    <property type="entry name" value="O-mtase"/>
    <property type="match status" value="1"/>
</dbReference>
<feature type="domain" description="O-methyltransferase C-terminal" evidence="8">
    <location>
        <begin position="100"/>
        <end position="306"/>
    </location>
</feature>
<dbReference type="InterPro" id="IPR012967">
    <property type="entry name" value="COMT_dimerisation"/>
</dbReference>
<comment type="caution">
    <text evidence="10">The sequence shown here is derived from an EMBL/GenBank/DDBJ whole genome shotgun (WGS) entry which is preliminary data.</text>
</comment>
<evidence type="ECO:0000256" key="7">
    <source>
        <dbReference type="ARBA" id="ARBA00043054"/>
    </source>
</evidence>
<organism evidence="10 11">
    <name type="scientific">Leptotrombidium deliense</name>
    <dbReference type="NCBI Taxonomy" id="299467"/>
    <lineage>
        <taxon>Eukaryota</taxon>
        <taxon>Metazoa</taxon>
        <taxon>Ecdysozoa</taxon>
        <taxon>Arthropoda</taxon>
        <taxon>Chelicerata</taxon>
        <taxon>Arachnida</taxon>
        <taxon>Acari</taxon>
        <taxon>Acariformes</taxon>
        <taxon>Trombidiformes</taxon>
        <taxon>Prostigmata</taxon>
        <taxon>Anystina</taxon>
        <taxon>Parasitengona</taxon>
        <taxon>Trombiculoidea</taxon>
        <taxon>Trombiculidae</taxon>
        <taxon>Leptotrombidium</taxon>
    </lineage>
</organism>
<proteinExistence type="predicted"/>
<dbReference type="EC" id="2.1.1.4" evidence="5"/>
<reference evidence="10 11" key="1">
    <citation type="journal article" date="2018" name="Gigascience">
        <title>Genomes of trombidid mites reveal novel predicted allergens and laterally-transferred genes associated with secondary metabolism.</title>
        <authorList>
            <person name="Dong X."/>
            <person name="Chaisiri K."/>
            <person name="Xia D."/>
            <person name="Armstrong S.D."/>
            <person name="Fang Y."/>
            <person name="Donnelly M.J."/>
            <person name="Kadowaki T."/>
            <person name="McGarry J.W."/>
            <person name="Darby A.C."/>
            <person name="Makepeace B.L."/>
        </authorList>
    </citation>
    <scope>NUCLEOTIDE SEQUENCE [LARGE SCALE GENOMIC DNA]</scope>
    <source>
        <strain evidence="10">UoL-UT</strain>
    </source>
</reference>
<evidence type="ECO:0000313" key="10">
    <source>
        <dbReference type="EMBL" id="RWS27339.1"/>
    </source>
</evidence>
<evidence type="ECO:0000313" key="11">
    <source>
        <dbReference type="Proteomes" id="UP000288716"/>
    </source>
</evidence>
<dbReference type="Pfam" id="PF08100">
    <property type="entry name" value="Dimerisation"/>
    <property type="match status" value="1"/>
</dbReference>
<dbReference type="SUPFAM" id="SSF46785">
    <property type="entry name" value="Winged helix' DNA-binding domain"/>
    <property type="match status" value="1"/>
</dbReference>
<dbReference type="PANTHER" id="PTHR43712">
    <property type="entry name" value="PUTATIVE (AFU_ORTHOLOGUE AFUA_4G14580)-RELATED"/>
    <property type="match status" value="1"/>
</dbReference>
<dbReference type="GO" id="GO:0017096">
    <property type="term" value="F:acetylserotonin O-methyltransferase activity"/>
    <property type="evidence" value="ECO:0007669"/>
    <property type="project" value="UniProtKB-EC"/>
</dbReference>
<evidence type="ECO:0000256" key="3">
    <source>
        <dbReference type="ARBA" id="ARBA00022691"/>
    </source>
</evidence>
<evidence type="ECO:0000256" key="6">
    <source>
        <dbReference type="ARBA" id="ARBA00040730"/>
    </source>
</evidence>
<evidence type="ECO:0000259" key="8">
    <source>
        <dbReference type="Pfam" id="PF00891"/>
    </source>
</evidence>
<keyword evidence="11" id="KW-1185">Reference proteome</keyword>
<dbReference type="InterPro" id="IPR001077">
    <property type="entry name" value="COMT_C"/>
</dbReference>
<evidence type="ECO:0000259" key="9">
    <source>
        <dbReference type="Pfam" id="PF08100"/>
    </source>
</evidence>
<dbReference type="VEuPathDB" id="VectorBase:LDEU004699"/>
<dbReference type="SUPFAM" id="SSF53335">
    <property type="entry name" value="S-adenosyl-L-methionine-dependent methyltransferases"/>
    <property type="match status" value="1"/>
</dbReference>
<name>A0A443SIJ5_9ACAR</name>
<evidence type="ECO:0000256" key="5">
    <source>
        <dbReference type="ARBA" id="ARBA00039116"/>
    </source>
</evidence>
<dbReference type="PANTHER" id="PTHR43712:SF2">
    <property type="entry name" value="O-METHYLTRANSFERASE CICE"/>
    <property type="match status" value="1"/>
</dbReference>
<dbReference type="InterPro" id="IPR036388">
    <property type="entry name" value="WH-like_DNA-bd_sf"/>
</dbReference>
<dbReference type="Gene3D" id="1.10.287.1350">
    <property type="match status" value="1"/>
</dbReference>
<keyword evidence="1" id="KW-0489">Methyltransferase</keyword>
<gene>
    <name evidence="10" type="ORF">B4U80_06950</name>
</gene>
<dbReference type="Pfam" id="PF00891">
    <property type="entry name" value="Methyltransf_2"/>
    <property type="match status" value="1"/>
</dbReference>
<dbReference type="InterPro" id="IPR016461">
    <property type="entry name" value="COMT-like"/>
</dbReference>
<dbReference type="Proteomes" id="UP000288716">
    <property type="component" value="Unassembled WGS sequence"/>
</dbReference>
<evidence type="ECO:0000256" key="4">
    <source>
        <dbReference type="ARBA" id="ARBA00037645"/>
    </source>
</evidence>
<dbReference type="InterPro" id="IPR036390">
    <property type="entry name" value="WH_DNA-bd_sf"/>
</dbReference>
<dbReference type="EMBL" id="NCKV01002091">
    <property type="protein sequence ID" value="RWS27339.1"/>
    <property type="molecule type" value="Genomic_DNA"/>
</dbReference>
<evidence type="ECO:0000256" key="2">
    <source>
        <dbReference type="ARBA" id="ARBA00022679"/>
    </source>
</evidence>
<dbReference type="AlphaFoldDB" id="A0A443SIJ5"/>
<evidence type="ECO:0000256" key="1">
    <source>
        <dbReference type="ARBA" id="ARBA00022603"/>
    </source>
</evidence>
<accession>A0A443SIJ5</accession>
<protein>
    <recommendedName>
        <fullName evidence="6">Acetylserotonin O-methyltransferase</fullName>
        <ecNumber evidence="5">2.1.1.4</ecNumber>
    </recommendedName>
    <alternativeName>
        <fullName evidence="7">Hydroxyindole O-methyltransferase</fullName>
    </alternativeName>
</protein>
<keyword evidence="3" id="KW-0949">S-adenosyl-L-methionine</keyword>
<dbReference type="GO" id="GO:0032259">
    <property type="term" value="P:methylation"/>
    <property type="evidence" value="ECO:0007669"/>
    <property type="project" value="UniProtKB-KW"/>
</dbReference>
<feature type="domain" description="O-methyltransferase dimerisation" evidence="9">
    <location>
        <begin position="8"/>
        <end position="77"/>
    </location>
</feature>
<dbReference type="Gene3D" id="3.40.50.150">
    <property type="entry name" value="Vaccinia Virus protein VP39"/>
    <property type="match status" value="1"/>
</dbReference>
<keyword evidence="2" id="KW-0808">Transferase</keyword>
<dbReference type="GO" id="GO:0046983">
    <property type="term" value="F:protein dimerization activity"/>
    <property type="evidence" value="ECO:0007669"/>
    <property type="project" value="InterPro"/>
</dbReference>
<dbReference type="OrthoDB" id="1606438at2759"/>
<sequence length="327" mass="36390">MMSNITCILKPCLVYCAAKLDIADHLREKSLTVNELASVTNTDNISLYRLLRALSMLGIVIEKEEQLFSLTPLGETLRSDVKGSVRSAALSTIGDLWPVWGQMLHTVRTGETAFDSVFGVPFWEYCKQHTIEAQNLISTNMEFTELVAKQLASSYDFTKYKRIIDIGGGNGSLLVAILEEAPNAQGIVFEEGYVLQKAKELIEKSSVKGRCKTVSGNFLKSIPANGDCYILKNILLNWKDEDAILILKNVRSQMNKGSVLLIIQSLVPEGNQPHPGKIHDVIMMSLYRGKERTRKQTEFLLQSAGLKITNVVKTEDPISDIIEVQIV</sequence>